<dbReference type="PANTHER" id="PTHR47619:SF1">
    <property type="entry name" value="EXODEOXYRIBONUCLEASE WALJ"/>
    <property type="match status" value="1"/>
</dbReference>
<feature type="domain" description="Metallo-beta-lactamase" evidence="1">
    <location>
        <begin position="25"/>
        <end position="230"/>
    </location>
</feature>
<dbReference type="InterPro" id="IPR058121">
    <property type="entry name" value="WalJ/YycJ"/>
</dbReference>
<dbReference type="STRING" id="1121025.SAMN02745249_01387"/>
<evidence type="ECO:0000313" key="2">
    <source>
        <dbReference type="EMBL" id="SHE89635.1"/>
    </source>
</evidence>
<protein>
    <submittedName>
        <fullName evidence="2">Phosphoribosyl 1,2-cyclic phosphodiesterase</fullName>
    </submittedName>
</protein>
<sequence length="276" mass="31225">METLKQRNVNKLEDLQISVLASGSSGNAIYIESAQTKLLIDCGLTGKKTTELMGQIDRDPHELDAILVSHEHTDHIKGVGVMSRKYNLDIYANEKTWQAMDKKIGKVKTEHKFLFDLEELKTIGDIDVLSFGVSHDAADPQFYAFEKNSKQFVVLTDTGYVSDRMRDSLKNADAYLMESNHDTSLLRMGGYPWPLKQRILSDKGHLSNEEGALALVDMIGDKTKRIYLGHLSKENNMKELARDTVEEVLLRKDMGVNETFHLYDTDPDSAQNLFIL</sequence>
<dbReference type="CDD" id="cd07733">
    <property type="entry name" value="YycJ-like_MBL-fold"/>
    <property type="match status" value="1"/>
</dbReference>
<dbReference type="EMBL" id="FQUF01000019">
    <property type="protein sequence ID" value="SHE89635.1"/>
    <property type="molecule type" value="Genomic_DNA"/>
</dbReference>
<dbReference type="Proteomes" id="UP000184128">
    <property type="component" value="Unassembled WGS sequence"/>
</dbReference>
<evidence type="ECO:0000259" key="1">
    <source>
        <dbReference type="SMART" id="SM00849"/>
    </source>
</evidence>
<dbReference type="SMART" id="SM00849">
    <property type="entry name" value="Lactamase_B"/>
    <property type="match status" value="1"/>
</dbReference>
<dbReference type="Pfam" id="PF12706">
    <property type="entry name" value="Lactamase_B_2"/>
    <property type="match status" value="1"/>
</dbReference>
<dbReference type="InterPro" id="IPR052533">
    <property type="entry name" value="WalJ/YycJ-like"/>
</dbReference>
<name>A0A1M4X8B5_9LACT</name>
<reference evidence="2 3" key="1">
    <citation type="submission" date="2016-11" db="EMBL/GenBank/DDBJ databases">
        <authorList>
            <person name="Jaros S."/>
            <person name="Januszkiewicz K."/>
            <person name="Wedrychowicz H."/>
        </authorList>
    </citation>
    <scope>NUCLEOTIDE SEQUENCE [LARGE SCALE GENOMIC DNA]</scope>
    <source>
        <strain evidence="2 3">DSM 15692</strain>
    </source>
</reference>
<dbReference type="AlphaFoldDB" id="A0A1M4X8B5"/>
<dbReference type="Gene3D" id="3.60.15.10">
    <property type="entry name" value="Ribonuclease Z/Hydroxyacylglutathione hydrolase-like"/>
    <property type="match status" value="1"/>
</dbReference>
<proteinExistence type="predicted"/>
<keyword evidence="3" id="KW-1185">Reference proteome</keyword>
<dbReference type="SUPFAM" id="SSF56281">
    <property type="entry name" value="Metallo-hydrolase/oxidoreductase"/>
    <property type="match status" value="1"/>
</dbReference>
<dbReference type="InterPro" id="IPR036866">
    <property type="entry name" value="RibonucZ/Hydroxyglut_hydro"/>
</dbReference>
<dbReference type="PANTHER" id="PTHR47619">
    <property type="entry name" value="METALLO-HYDROLASE YYCJ-RELATED"/>
    <property type="match status" value="1"/>
</dbReference>
<organism evidence="2 3">
    <name type="scientific">Atopostipes suicloacalis DSM 15692</name>
    <dbReference type="NCBI Taxonomy" id="1121025"/>
    <lineage>
        <taxon>Bacteria</taxon>
        <taxon>Bacillati</taxon>
        <taxon>Bacillota</taxon>
        <taxon>Bacilli</taxon>
        <taxon>Lactobacillales</taxon>
        <taxon>Carnobacteriaceae</taxon>
        <taxon>Atopostipes</taxon>
    </lineage>
</organism>
<dbReference type="InterPro" id="IPR001279">
    <property type="entry name" value="Metallo-B-lactamas"/>
</dbReference>
<accession>A0A1M4X8B5</accession>
<evidence type="ECO:0000313" key="3">
    <source>
        <dbReference type="Proteomes" id="UP000184128"/>
    </source>
</evidence>
<gene>
    <name evidence="2" type="ORF">SAMN02745249_01387</name>
</gene>